<dbReference type="Gene3D" id="1.10.290.10">
    <property type="entry name" value="Topoisomerase I, domain 4"/>
    <property type="match status" value="1"/>
</dbReference>
<dbReference type="Pfam" id="PF01131">
    <property type="entry name" value="Topoisom_bac"/>
    <property type="match status" value="1"/>
</dbReference>
<dbReference type="HAMAP" id="MF_00952">
    <property type="entry name" value="Topoisom_1_prok"/>
    <property type="match status" value="1"/>
</dbReference>
<feature type="site" description="Interaction with DNA" evidence="10">
    <location>
        <position position="148"/>
    </location>
</feature>
<dbReference type="InterPro" id="IPR003601">
    <property type="entry name" value="Topo_IA_2"/>
</dbReference>
<dbReference type="SMART" id="SM00493">
    <property type="entry name" value="TOPRIM"/>
    <property type="match status" value="1"/>
</dbReference>
<dbReference type="GO" id="GO:0003917">
    <property type="term" value="F:DNA topoisomerase type I (single strand cut, ATP-independent) activity"/>
    <property type="evidence" value="ECO:0007669"/>
    <property type="project" value="UniProtKB-UniRule"/>
</dbReference>
<keyword evidence="6" id="KW-0460">Magnesium</keyword>
<dbReference type="SUPFAM" id="SSF56712">
    <property type="entry name" value="Prokaryotic type I DNA topoisomerase"/>
    <property type="match status" value="1"/>
</dbReference>
<dbReference type="PROSITE" id="PS52039">
    <property type="entry name" value="TOPO_IA_2"/>
    <property type="match status" value="1"/>
</dbReference>
<evidence type="ECO:0000256" key="10">
    <source>
        <dbReference type="HAMAP-Rule" id="MF_00952"/>
    </source>
</evidence>
<feature type="site" description="Interaction with DNA" evidence="10">
    <location>
        <position position="140"/>
    </location>
</feature>
<feature type="site" description="Interaction with DNA" evidence="10">
    <location>
        <position position="32"/>
    </location>
</feature>
<feature type="region of interest" description="Disordered" evidence="11">
    <location>
        <begin position="344"/>
        <end position="365"/>
    </location>
</feature>
<dbReference type="GO" id="GO:0005694">
    <property type="term" value="C:chromosome"/>
    <property type="evidence" value="ECO:0007669"/>
    <property type="project" value="InterPro"/>
</dbReference>
<feature type="domain" description="Topo IA-type catalytic" evidence="13">
    <location>
        <begin position="129"/>
        <end position="566"/>
    </location>
</feature>
<dbReference type="InterPro" id="IPR013825">
    <property type="entry name" value="Topo_IA_cen_sub2"/>
</dbReference>
<dbReference type="InterPro" id="IPR013498">
    <property type="entry name" value="Topo_IA_Znf"/>
</dbReference>
<keyword evidence="4" id="KW-0863">Zinc-finger</keyword>
<dbReference type="Proteomes" id="UP000176282">
    <property type="component" value="Unassembled WGS sequence"/>
</dbReference>
<evidence type="ECO:0000256" key="6">
    <source>
        <dbReference type="ARBA" id="ARBA00022842"/>
    </source>
</evidence>
<accession>A0A1F6M3Y8</accession>
<evidence type="ECO:0000259" key="12">
    <source>
        <dbReference type="PROSITE" id="PS50880"/>
    </source>
</evidence>
<dbReference type="Pfam" id="PF01751">
    <property type="entry name" value="Toprim"/>
    <property type="match status" value="1"/>
</dbReference>
<dbReference type="SMART" id="SM00436">
    <property type="entry name" value="TOP1Bc"/>
    <property type="match status" value="1"/>
</dbReference>
<dbReference type="InterPro" id="IPR003602">
    <property type="entry name" value="Topo_IA_DNA-bd_dom"/>
</dbReference>
<proteinExistence type="inferred from homology"/>
<feature type="domain" description="Toprim" evidence="12">
    <location>
        <begin position="2"/>
        <end position="113"/>
    </location>
</feature>
<feature type="active site" description="O-(5'-phospho-DNA)-tyrosine intermediate" evidence="10">
    <location>
        <position position="304"/>
    </location>
</feature>
<dbReference type="CDD" id="cd00186">
    <property type="entry name" value="TOP1Ac"/>
    <property type="match status" value="1"/>
</dbReference>
<comment type="subunit">
    <text evidence="10">Monomer.</text>
</comment>
<dbReference type="Gene3D" id="3.40.50.140">
    <property type="match status" value="1"/>
</dbReference>
<dbReference type="InterPro" id="IPR013824">
    <property type="entry name" value="Topo_IA_cen_sub1"/>
</dbReference>
<keyword evidence="5" id="KW-0862">Zinc</keyword>
<evidence type="ECO:0000256" key="3">
    <source>
        <dbReference type="ARBA" id="ARBA00022723"/>
    </source>
</evidence>
<feature type="site" description="Interaction with DNA" evidence="10">
    <location>
        <position position="155"/>
    </location>
</feature>
<feature type="site" description="Interaction with DNA" evidence="10">
    <location>
        <position position="496"/>
    </location>
</feature>
<dbReference type="PANTHER" id="PTHR42785">
    <property type="entry name" value="DNA TOPOISOMERASE, TYPE IA, CORE"/>
    <property type="match status" value="1"/>
</dbReference>
<dbReference type="AlphaFoldDB" id="A0A1F6M3Y8"/>
<evidence type="ECO:0000256" key="9">
    <source>
        <dbReference type="ARBA" id="ARBA00023235"/>
    </source>
</evidence>
<dbReference type="PROSITE" id="PS50880">
    <property type="entry name" value="TOPRIM"/>
    <property type="match status" value="1"/>
</dbReference>
<dbReference type="EMBL" id="MFQB01000037">
    <property type="protein sequence ID" value="OGH66334.1"/>
    <property type="molecule type" value="Genomic_DNA"/>
</dbReference>
<organism evidence="14 15">
    <name type="scientific">Candidatus Magasanikbacteria bacterium RIFCSPHIGHO2_02_FULL_47_14</name>
    <dbReference type="NCBI Taxonomy" id="1798680"/>
    <lineage>
        <taxon>Bacteria</taxon>
        <taxon>Candidatus Magasanikiibacteriota</taxon>
    </lineage>
</organism>
<comment type="caution">
    <text evidence="14">The sequence shown here is derived from an EMBL/GenBank/DDBJ whole genome shotgun (WGS) entry which is preliminary data.</text>
</comment>
<evidence type="ECO:0000256" key="2">
    <source>
        <dbReference type="ARBA" id="ARBA00009446"/>
    </source>
</evidence>
<evidence type="ECO:0000313" key="15">
    <source>
        <dbReference type="Proteomes" id="UP000176282"/>
    </source>
</evidence>
<keyword evidence="9 10" id="KW-0413">Isomerase</keyword>
<dbReference type="InterPro" id="IPR023406">
    <property type="entry name" value="Topo_IA_AS"/>
</dbReference>
<dbReference type="Gene3D" id="3.30.65.10">
    <property type="entry name" value="Bacterial Topoisomerase I, domain 1"/>
    <property type="match status" value="3"/>
</dbReference>
<dbReference type="InterPro" id="IPR023405">
    <property type="entry name" value="Topo_IA_core_domain"/>
</dbReference>
<dbReference type="PRINTS" id="PR00417">
    <property type="entry name" value="PRTPISMRASEI"/>
</dbReference>
<dbReference type="InterPro" id="IPR000380">
    <property type="entry name" value="Topo_IA"/>
</dbReference>
<keyword evidence="3" id="KW-0479">Metal-binding</keyword>
<evidence type="ECO:0000256" key="7">
    <source>
        <dbReference type="ARBA" id="ARBA00023029"/>
    </source>
</evidence>
<evidence type="ECO:0000259" key="13">
    <source>
        <dbReference type="PROSITE" id="PS52039"/>
    </source>
</evidence>
<keyword evidence="7 10" id="KW-0799">Topoisomerase</keyword>
<dbReference type="SUPFAM" id="SSF57783">
    <property type="entry name" value="Zinc beta-ribbon"/>
    <property type="match status" value="2"/>
</dbReference>
<evidence type="ECO:0000256" key="11">
    <source>
        <dbReference type="SAM" id="MobiDB-lite"/>
    </source>
</evidence>
<dbReference type="SMART" id="SM00437">
    <property type="entry name" value="TOP1Ac"/>
    <property type="match status" value="1"/>
</dbReference>
<feature type="site" description="Interaction with DNA" evidence="10">
    <location>
        <position position="139"/>
    </location>
</feature>
<gene>
    <name evidence="10" type="primary">topA</name>
    <name evidence="14" type="ORF">A3J66_03280</name>
</gene>
<dbReference type="PROSITE" id="PS00396">
    <property type="entry name" value="TOPO_IA_1"/>
    <property type="match status" value="1"/>
</dbReference>
<protein>
    <recommendedName>
        <fullName evidence="10">DNA topoisomerase 1</fullName>
        <ecNumber evidence="10">5.6.2.1</ecNumber>
    </recommendedName>
    <alternativeName>
        <fullName evidence="10">DNA topoisomerase I</fullName>
    </alternativeName>
</protein>
<feature type="region of interest" description="Disordered" evidence="11">
    <location>
        <begin position="249"/>
        <end position="268"/>
    </location>
</feature>
<feature type="compositionally biased region" description="Basic and acidic residues" evidence="11">
    <location>
        <begin position="346"/>
        <end position="365"/>
    </location>
</feature>
<evidence type="ECO:0000256" key="8">
    <source>
        <dbReference type="ARBA" id="ARBA00023125"/>
    </source>
</evidence>
<evidence type="ECO:0000313" key="14">
    <source>
        <dbReference type="EMBL" id="OGH66334.1"/>
    </source>
</evidence>
<dbReference type="InterPro" id="IPR028612">
    <property type="entry name" value="Topoisom_1_IA"/>
</dbReference>
<dbReference type="InterPro" id="IPR034149">
    <property type="entry name" value="TOPRIM_TopoI"/>
</dbReference>
<dbReference type="STRING" id="1798680.A3J66_03280"/>
<reference evidence="14 15" key="1">
    <citation type="journal article" date="2016" name="Nat. Commun.">
        <title>Thousands of microbial genomes shed light on interconnected biogeochemical processes in an aquifer system.</title>
        <authorList>
            <person name="Anantharaman K."/>
            <person name="Brown C.T."/>
            <person name="Hug L.A."/>
            <person name="Sharon I."/>
            <person name="Castelle C.J."/>
            <person name="Probst A.J."/>
            <person name="Thomas B.C."/>
            <person name="Singh A."/>
            <person name="Wilkins M.J."/>
            <person name="Karaoz U."/>
            <person name="Brodie E.L."/>
            <person name="Williams K.H."/>
            <person name="Hubbard S.S."/>
            <person name="Banfield J.F."/>
        </authorList>
    </citation>
    <scope>NUCLEOTIDE SEQUENCE [LARGE SCALE GENOMIC DNA]</scope>
</reference>
<evidence type="ECO:0000256" key="4">
    <source>
        <dbReference type="ARBA" id="ARBA00022771"/>
    </source>
</evidence>
<evidence type="ECO:0000256" key="5">
    <source>
        <dbReference type="ARBA" id="ARBA00022833"/>
    </source>
</evidence>
<dbReference type="EC" id="5.6.2.1" evidence="10"/>
<comment type="function">
    <text evidence="10">Releases the supercoiling and torsional tension of DNA, which is introduced during the DNA replication and transcription, by transiently cleaving and rejoining one strand of the DNA duplex. Introduces a single-strand break via transesterification at a target site in duplex DNA. The scissile phosphodiester is attacked by the catalytic tyrosine of the enzyme, resulting in the formation of a DNA-(5'-phosphotyrosyl)-enzyme intermediate and the expulsion of a 3'-OH DNA strand. The free DNA strand then undergoes passage around the unbroken strand, thus removing DNA supercoils. Finally, in the religation step, the DNA 3'-OH attacks the covalent intermediate to expel the active-site tyrosine and restore the DNA phosphodiester backbone.</text>
</comment>
<sequence length="748" mass="84695">MKKLVIVESPTKAKTISKFLGKGFTVESSFGHVRDLPKSKMGVDTEGGTFEPHYVIPADKKDKIKKLKDLAKKSDGVIFATDEDREGEAISWHLAQILDVEPEKAERIVFHEITKHAIDEALKTPRHIDQKLVDAQQARRVLDRLVGYELSPLLWKKVARGLSAGRVQSVAVRLTVEREREIQGFVAQEYWTVAGTFSSPDSQEEKIQALLHSKNGKKLDKFDINSKEKAGEVLAHLGQASYIITSLEKKETKRTPPPPFTTSTLQQQASHKLGFSAKQTMRLAQQLYEGIDIGTEGSAGLITYMRTDSVNLSDKFIEEAHGFIRTQYGDGYVSDAPRRYHTKSKLAQEAHEAIRPTDPSRRPESIRQYLDPRQYKLYDLVWRRAVATQMTEARLNKATLDIESDKKEGTTYTFRATGQTMIFDGWMKLYPGITKEEMLPELREGEKMICHDLKPEQHFTEPPARYSDATLVKALEEHSIGRPSTYAPTIATIEERHYVERDEQKRLKPTDVAFVVNDLLVHHFPNIVDYQFTAQMEESLDQIAHGEQAWQPLISLFYKPFHETIVEKSTELSKKEITEEATDEICPNCASAMVIKIGRYGKFIACSNYPTCKTTKPTPEEAGQEPQTTDEVCELCGKPMAIKHGRYGTFLGCSGYPECKFIKKREKNTGVACPLCGKGEFAERRSKRGKTFYSCNQYPECKNILWSKPTGETCETCKALMVLGPKDSVRCSNKECPSLQKKEQISEK</sequence>
<dbReference type="GO" id="GO:0008270">
    <property type="term" value="F:zinc ion binding"/>
    <property type="evidence" value="ECO:0007669"/>
    <property type="project" value="UniProtKB-KW"/>
</dbReference>
<feature type="region of interest" description="Interaction with DNA" evidence="10">
    <location>
        <begin position="163"/>
        <end position="168"/>
    </location>
</feature>
<dbReference type="Gene3D" id="1.10.460.10">
    <property type="entry name" value="Topoisomerase I, domain 2"/>
    <property type="match status" value="1"/>
</dbReference>
<name>A0A1F6M3Y8_9BACT</name>
<dbReference type="CDD" id="cd03363">
    <property type="entry name" value="TOPRIM_TopoIA_TopoI"/>
    <property type="match status" value="1"/>
</dbReference>
<comment type="catalytic activity">
    <reaction evidence="1 10">
        <text>ATP-independent breakage of single-stranded DNA, followed by passage and rejoining.</text>
        <dbReference type="EC" id="5.6.2.1"/>
    </reaction>
</comment>
<evidence type="ECO:0000256" key="1">
    <source>
        <dbReference type="ARBA" id="ARBA00000213"/>
    </source>
</evidence>
<dbReference type="InterPro" id="IPR005733">
    <property type="entry name" value="TopoI_bac-type"/>
</dbReference>
<keyword evidence="8 10" id="KW-0238">DNA-binding</keyword>
<dbReference type="InterPro" id="IPR006171">
    <property type="entry name" value="TOPRIM_dom"/>
</dbReference>
<feature type="site" description="Interaction with DNA" evidence="10">
    <location>
        <position position="306"/>
    </location>
</feature>
<dbReference type="Pfam" id="PF01396">
    <property type="entry name" value="Zn_ribbon_Top1"/>
    <property type="match status" value="3"/>
</dbReference>
<dbReference type="GO" id="GO:0006265">
    <property type="term" value="P:DNA topological change"/>
    <property type="evidence" value="ECO:0007669"/>
    <property type="project" value="UniProtKB-UniRule"/>
</dbReference>
<dbReference type="InterPro" id="IPR013497">
    <property type="entry name" value="Topo_IA_cen"/>
</dbReference>
<feature type="site" description="Interaction with DNA" evidence="10">
    <location>
        <position position="143"/>
    </location>
</feature>
<dbReference type="GO" id="GO:0003677">
    <property type="term" value="F:DNA binding"/>
    <property type="evidence" value="ECO:0007669"/>
    <property type="project" value="UniProtKB-KW"/>
</dbReference>
<dbReference type="PANTHER" id="PTHR42785:SF1">
    <property type="entry name" value="DNA TOPOISOMERASE"/>
    <property type="match status" value="1"/>
</dbReference>
<dbReference type="Gene3D" id="2.70.20.10">
    <property type="entry name" value="Topoisomerase I, domain 3"/>
    <property type="match status" value="1"/>
</dbReference>
<dbReference type="NCBIfam" id="TIGR01051">
    <property type="entry name" value="topA_bact"/>
    <property type="match status" value="1"/>
</dbReference>
<comment type="similarity">
    <text evidence="2 10">Belongs to the type IA topoisomerase family.</text>
</comment>
<dbReference type="InterPro" id="IPR013826">
    <property type="entry name" value="Topo_IA_cen_sub3"/>
</dbReference>